<evidence type="ECO:0000313" key="1">
    <source>
        <dbReference type="EMBL" id="MDX8151284.1"/>
    </source>
</evidence>
<gene>
    <name evidence="1" type="ORF">SK069_06760</name>
</gene>
<evidence type="ECO:0008006" key="3">
    <source>
        <dbReference type="Google" id="ProtNLM"/>
    </source>
</evidence>
<reference evidence="1 2" key="1">
    <citation type="submission" date="2023-11" db="EMBL/GenBank/DDBJ databases">
        <authorList>
            <person name="Xu M."/>
            <person name="Jiang T."/>
        </authorList>
    </citation>
    <scope>NUCLEOTIDE SEQUENCE [LARGE SCALE GENOMIC DNA]</scope>
    <source>
        <strain evidence="1 2">SD</strain>
    </source>
</reference>
<evidence type="ECO:0000313" key="2">
    <source>
        <dbReference type="Proteomes" id="UP001277761"/>
    </source>
</evidence>
<protein>
    <recommendedName>
        <fullName evidence="3">DUF732 domain-containing protein</fullName>
    </recommendedName>
</protein>
<sequence>MTAGAAPVPARGARAPRPGRRRALVALLCAGGLAVAGCGGDDGASAPPVSGAGPNGLDARAMSTYDCDDWKAADADGRLAALEALHHLVGGPIVGEDANGSGRVLAEEDGYRLLDRICKPDYAAGFLLYKVYGRSAGFAGVAP</sequence>
<dbReference type="EMBL" id="JAXAVX010000002">
    <property type="protein sequence ID" value="MDX8151284.1"/>
    <property type="molecule type" value="Genomic_DNA"/>
</dbReference>
<proteinExistence type="predicted"/>
<accession>A0ABU4VHJ5</accession>
<dbReference type="Proteomes" id="UP001277761">
    <property type="component" value="Unassembled WGS sequence"/>
</dbReference>
<comment type="caution">
    <text evidence="1">The sequence shown here is derived from an EMBL/GenBank/DDBJ whole genome shotgun (WGS) entry which is preliminary data.</text>
</comment>
<dbReference type="RefSeq" id="WP_319953436.1">
    <property type="nucleotide sequence ID" value="NZ_JAXAVX010000002.1"/>
</dbReference>
<keyword evidence="2" id="KW-1185">Reference proteome</keyword>
<organism evidence="1 2">
    <name type="scientific">Patulibacter brassicae</name>
    <dbReference type="NCBI Taxonomy" id="1705717"/>
    <lineage>
        <taxon>Bacteria</taxon>
        <taxon>Bacillati</taxon>
        <taxon>Actinomycetota</taxon>
        <taxon>Thermoleophilia</taxon>
        <taxon>Solirubrobacterales</taxon>
        <taxon>Patulibacteraceae</taxon>
        <taxon>Patulibacter</taxon>
    </lineage>
</organism>
<name>A0ABU4VHJ5_9ACTN</name>